<dbReference type="Proteomes" id="UP001148662">
    <property type="component" value="Unassembled WGS sequence"/>
</dbReference>
<name>A0ACC1TB07_9APHY</name>
<sequence length="164" mass="18905">MDKVEMLILVGSGKSSTIHWFMRLLQESIGGTMIFPKLRVFHADYLNFKRSLRQISPALQQRQDGGKIEVVLRWCYHVTSVDVDRLERVALVDWDGIVMEKEERVVVLERKYRDVTPLRCPFWDPDSSEDSESDDAELTQPENEGDGDSQESETTDRDSNPGEE</sequence>
<organism evidence="1 2">
    <name type="scientific">Phlebia brevispora</name>
    <dbReference type="NCBI Taxonomy" id="194682"/>
    <lineage>
        <taxon>Eukaryota</taxon>
        <taxon>Fungi</taxon>
        <taxon>Dikarya</taxon>
        <taxon>Basidiomycota</taxon>
        <taxon>Agaricomycotina</taxon>
        <taxon>Agaricomycetes</taxon>
        <taxon>Polyporales</taxon>
        <taxon>Meruliaceae</taxon>
        <taxon>Phlebia</taxon>
    </lineage>
</organism>
<dbReference type="EMBL" id="JANHOG010000161">
    <property type="protein sequence ID" value="KAJ3557389.1"/>
    <property type="molecule type" value="Genomic_DNA"/>
</dbReference>
<evidence type="ECO:0000313" key="2">
    <source>
        <dbReference type="Proteomes" id="UP001148662"/>
    </source>
</evidence>
<comment type="caution">
    <text evidence="1">The sequence shown here is derived from an EMBL/GenBank/DDBJ whole genome shotgun (WGS) entry which is preliminary data.</text>
</comment>
<reference evidence="1" key="1">
    <citation type="submission" date="2022-07" db="EMBL/GenBank/DDBJ databases">
        <title>Genome Sequence of Phlebia brevispora.</title>
        <authorList>
            <person name="Buettner E."/>
        </authorList>
    </citation>
    <scope>NUCLEOTIDE SEQUENCE</scope>
    <source>
        <strain evidence="1">MPL23</strain>
    </source>
</reference>
<proteinExistence type="predicted"/>
<evidence type="ECO:0000313" key="1">
    <source>
        <dbReference type="EMBL" id="KAJ3557389.1"/>
    </source>
</evidence>
<keyword evidence="2" id="KW-1185">Reference proteome</keyword>
<accession>A0ACC1TB07</accession>
<protein>
    <submittedName>
        <fullName evidence="1">Uncharacterized protein</fullName>
    </submittedName>
</protein>
<gene>
    <name evidence="1" type="ORF">NM688_g1496</name>
</gene>